<dbReference type="Proteomes" id="UP001151760">
    <property type="component" value="Unassembled WGS sequence"/>
</dbReference>
<feature type="compositionally biased region" description="Basic residues" evidence="1">
    <location>
        <begin position="836"/>
        <end position="847"/>
    </location>
</feature>
<evidence type="ECO:0000256" key="2">
    <source>
        <dbReference type="SAM" id="Phobius"/>
    </source>
</evidence>
<feature type="region of interest" description="Disordered" evidence="1">
    <location>
        <begin position="1128"/>
        <end position="1154"/>
    </location>
</feature>
<keyword evidence="2" id="KW-0472">Membrane</keyword>
<feature type="compositionally biased region" description="Basic and acidic residues" evidence="1">
    <location>
        <begin position="909"/>
        <end position="924"/>
    </location>
</feature>
<keyword evidence="2" id="KW-0812">Transmembrane</keyword>
<feature type="region of interest" description="Disordered" evidence="1">
    <location>
        <begin position="1006"/>
        <end position="1091"/>
    </location>
</feature>
<sequence>MVTRSQAGIVKPIDRLSLHTSPLSPIPKSPFLALKDPNWPSNVNLVRSMWLFKHKFHDDGTLSRYKARLVANGSSQQVGVDFDETFSPVVKPATIRTFLALLCLVGGLFTNLMLRMHFLTRSLYGLKQAPHAWFQRFAGYATRAGFSPSRCDSSLFIYTQGSQVSYLLIYVDDIILAASSSVSLQQIIDSLHKEFDMTNLGALNYFHGIFAIRHSIGLFLSQKKYALQLLERAISISIETPSFASTKEGSSKEQRNESNNNSQFEKKTMTVMRGGEMVQDGSVKPAKTKKKMLLPMPIMVYGNQGNVKRIGLSFSISSRLQLGIVWLGEDEMSEGKENFPDEYRVTLCIVGALAACSASSAFVHIELVAEDCFRVGYALNLLDLMENDEQAHKGIEIANVLSRTVIILAKNGFYKFAISTIVESVSKFSLPYLPPGFESSEFPDYVCKLDKALYGLKQAPKACSSVKTPMVPPNNLGPDLAGKPVNETSYRGMIGYQSNPKESHLISVKRILIYLKGTPTLGLYYPKCSSFDLKGYSNSDYVGCNMDIKSTSGACQLLGGKLVCWSAKKQQSVAMSSTEAEYVAAAGCCASIIWLKSQLSDYDIHYKMVTIFCDNTSSIAISNNLVLHSRTKHIDIRYYFISDHILKGNIKLHFIPTKYQLADIFTKPLDEPTFTRLKAELGITAVAFDPFPSTDELEKRPLKEFLIKFLVSNGQRPLTLDFKTFCSSTGLDYNNGKYVEHSTPKVVKKELGKIAINPSYLDKTSVLKNSFPVAWRILFTFVIQVLSGNYSSTEQVNSTQQLLAYSLITRTEVGIGEIIYSDLSQGPEASGALSKMSKRPKSKKPPTKTKVTPPKTTKGSKQSHSVSSGTVPDPQDLERDIQLATTGLPSTLDERTRKSKPLPEGTATHSKDSGGNKQPLDRDITFTTSDEGTAKTTPHPEGSRTGAKYQEDQTQSSRLRYQSVTGNKATLLSKDEAQESEEDILGAVSLSTVPDPQDLVRDIQLTSTRLPSTLDEGTRKSTHLPEGTDTHPQDSGRNKQPLDRDITSTTPDESTAKTMPCLEGLLVDKDSGGNIPPADMEPIHTPVADLSGTGAKEYDLWSMRMEQYLTFTDHALWEVIVNGDSVSPVASASTGAEGPIPPKTAEQKLARKND</sequence>
<dbReference type="CDD" id="cd09272">
    <property type="entry name" value="RNase_HI_RT_Ty1"/>
    <property type="match status" value="1"/>
</dbReference>
<feature type="compositionally biased region" description="Polar residues" evidence="1">
    <location>
        <begin position="952"/>
        <end position="967"/>
    </location>
</feature>
<accession>A0ABQ5CKY3</accession>
<evidence type="ECO:0000256" key="1">
    <source>
        <dbReference type="SAM" id="MobiDB-lite"/>
    </source>
</evidence>
<dbReference type="EMBL" id="BQNB010014369">
    <property type="protein sequence ID" value="GJT27340.1"/>
    <property type="molecule type" value="Genomic_DNA"/>
</dbReference>
<evidence type="ECO:0000313" key="4">
    <source>
        <dbReference type="EMBL" id="GJT27340.1"/>
    </source>
</evidence>
<name>A0ABQ5CKY3_9ASTR</name>
<reference evidence="4" key="2">
    <citation type="submission" date="2022-01" db="EMBL/GenBank/DDBJ databases">
        <authorList>
            <person name="Yamashiro T."/>
            <person name="Shiraishi A."/>
            <person name="Satake H."/>
            <person name="Nakayama K."/>
        </authorList>
    </citation>
    <scope>NUCLEOTIDE SEQUENCE</scope>
</reference>
<dbReference type="InterPro" id="IPR013103">
    <property type="entry name" value="RVT_2"/>
</dbReference>
<organism evidence="4 5">
    <name type="scientific">Tanacetum coccineum</name>
    <dbReference type="NCBI Taxonomy" id="301880"/>
    <lineage>
        <taxon>Eukaryota</taxon>
        <taxon>Viridiplantae</taxon>
        <taxon>Streptophyta</taxon>
        <taxon>Embryophyta</taxon>
        <taxon>Tracheophyta</taxon>
        <taxon>Spermatophyta</taxon>
        <taxon>Magnoliopsida</taxon>
        <taxon>eudicotyledons</taxon>
        <taxon>Gunneridae</taxon>
        <taxon>Pentapetalae</taxon>
        <taxon>asterids</taxon>
        <taxon>campanulids</taxon>
        <taxon>Asterales</taxon>
        <taxon>Asteraceae</taxon>
        <taxon>Asteroideae</taxon>
        <taxon>Anthemideae</taxon>
        <taxon>Anthemidinae</taxon>
        <taxon>Tanacetum</taxon>
    </lineage>
</organism>
<comment type="caution">
    <text evidence="4">The sequence shown here is derived from an EMBL/GenBank/DDBJ whole genome shotgun (WGS) entry which is preliminary data.</text>
</comment>
<dbReference type="Pfam" id="PF07727">
    <property type="entry name" value="RVT_2"/>
    <property type="match status" value="2"/>
</dbReference>
<evidence type="ECO:0000313" key="5">
    <source>
        <dbReference type="Proteomes" id="UP001151760"/>
    </source>
</evidence>
<feature type="transmembrane region" description="Helical" evidence="2">
    <location>
        <begin position="93"/>
        <end position="114"/>
    </location>
</feature>
<feature type="compositionally biased region" description="Polar residues" evidence="1">
    <location>
        <begin position="925"/>
        <end position="936"/>
    </location>
</feature>
<gene>
    <name evidence="4" type="ORF">Tco_0907615</name>
</gene>
<dbReference type="PANTHER" id="PTHR11439:SF495">
    <property type="entry name" value="REVERSE TRANSCRIPTASE, RNA-DEPENDENT DNA POLYMERASE-RELATED"/>
    <property type="match status" value="1"/>
</dbReference>
<feature type="region of interest" description="Disordered" evidence="1">
    <location>
        <begin position="245"/>
        <end position="267"/>
    </location>
</feature>
<dbReference type="PANTHER" id="PTHR11439">
    <property type="entry name" value="GAG-POL-RELATED RETROTRANSPOSON"/>
    <property type="match status" value="1"/>
</dbReference>
<protein>
    <submittedName>
        <fullName evidence="4">Retrovirus-related pol polyprotein from transposon TNT 1-94</fullName>
    </submittedName>
</protein>
<feature type="region of interest" description="Disordered" evidence="1">
    <location>
        <begin position="829"/>
        <end position="967"/>
    </location>
</feature>
<evidence type="ECO:0000259" key="3">
    <source>
        <dbReference type="Pfam" id="PF07727"/>
    </source>
</evidence>
<feature type="domain" description="Reverse transcriptase Ty1/copia-type" evidence="3">
    <location>
        <begin position="39"/>
        <end position="101"/>
    </location>
</feature>
<keyword evidence="2" id="KW-1133">Transmembrane helix</keyword>
<feature type="compositionally biased region" description="Low complexity" evidence="1">
    <location>
        <begin position="848"/>
        <end position="860"/>
    </location>
</feature>
<feature type="compositionally biased region" description="Polar residues" evidence="1">
    <location>
        <begin position="1047"/>
        <end position="1057"/>
    </location>
</feature>
<reference evidence="4" key="1">
    <citation type="journal article" date="2022" name="Int. J. Mol. Sci.">
        <title>Draft Genome of Tanacetum Coccineum: Genomic Comparison of Closely Related Tanacetum-Family Plants.</title>
        <authorList>
            <person name="Yamashiro T."/>
            <person name="Shiraishi A."/>
            <person name="Nakayama K."/>
            <person name="Satake H."/>
        </authorList>
    </citation>
    <scope>NUCLEOTIDE SEQUENCE</scope>
</reference>
<keyword evidence="5" id="KW-1185">Reference proteome</keyword>
<feature type="domain" description="Reverse transcriptase Ty1/copia-type" evidence="3">
    <location>
        <begin position="118"/>
        <end position="232"/>
    </location>
</feature>
<feature type="compositionally biased region" description="Basic and acidic residues" evidence="1">
    <location>
        <begin position="1145"/>
        <end position="1154"/>
    </location>
</feature>
<proteinExistence type="predicted"/>
<feature type="compositionally biased region" description="Basic and acidic residues" evidence="1">
    <location>
        <begin position="1026"/>
        <end position="1046"/>
    </location>
</feature>